<reference evidence="1 2" key="1">
    <citation type="submission" date="2013-01" db="EMBL/GenBank/DDBJ databases">
        <title>The Genome Sequence of Bacillus cereus TIAC219.</title>
        <authorList>
            <consortium name="The Broad Institute Genome Sequencing Platform"/>
            <consortium name="The Broad Institute Genome Sequencing Center for Infectious Disease"/>
            <person name="Feldgarden M."/>
            <person name="Van der Auwera G.A."/>
            <person name="Mahillon J."/>
            <person name="Duprez V."/>
            <person name="Timmery S."/>
            <person name="Mattelet C."/>
            <person name="Dierick K."/>
            <person name="Sun M."/>
            <person name="Yu Z."/>
            <person name="Zhu L."/>
            <person name="Hu X."/>
            <person name="Shank E.B."/>
            <person name="Swiecicka I."/>
            <person name="Hansen B.M."/>
            <person name="Andrup L."/>
            <person name="Walker B."/>
            <person name="Young S.K."/>
            <person name="Zeng Q."/>
            <person name="Gargeya S."/>
            <person name="Fitzgerald M."/>
            <person name="Haas B."/>
            <person name="Abouelleil A."/>
            <person name="Alvarado L."/>
            <person name="Arachchi H.M."/>
            <person name="Berlin A.M."/>
            <person name="Chapman S.B."/>
            <person name="Dewar J."/>
            <person name="Goldberg J."/>
            <person name="Griggs A."/>
            <person name="Gujja S."/>
            <person name="Hansen M."/>
            <person name="Howarth C."/>
            <person name="Imamovic A."/>
            <person name="Larimer J."/>
            <person name="McCowan C."/>
            <person name="Murphy C."/>
            <person name="Neiman D."/>
            <person name="Pearson M."/>
            <person name="Priest M."/>
            <person name="Roberts A."/>
            <person name="Saif S."/>
            <person name="Shea T."/>
            <person name="Sisk P."/>
            <person name="Sykes S."/>
            <person name="Wortman J."/>
            <person name="Nusbaum C."/>
            <person name="Birren B."/>
        </authorList>
    </citation>
    <scope>NUCLEOTIDE SEQUENCE [LARGE SCALE GENOMIC DNA]</scope>
    <source>
        <strain evidence="1 2">TIAC219</strain>
    </source>
</reference>
<organism evidence="1 2">
    <name type="scientific">Bacillus cereus TIAC219</name>
    <dbReference type="NCBI Taxonomy" id="718222"/>
    <lineage>
        <taxon>Bacteria</taxon>
        <taxon>Bacillati</taxon>
        <taxon>Bacillota</taxon>
        <taxon>Bacilli</taxon>
        <taxon>Bacillales</taxon>
        <taxon>Bacillaceae</taxon>
        <taxon>Bacillus</taxon>
        <taxon>Bacillus cereus group</taxon>
    </lineage>
</organism>
<dbReference type="RefSeq" id="WP_000956284.1">
    <property type="nucleotide sequence ID" value="NZ_KB976014.1"/>
</dbReference>
<sequence length="148" mass="16475">MLTKIANIFTKKEAEKAMLAPDTLTLGSKKVRIRKVTPKEFKEMIAVTGNVPNLVIQVMSAPEDQYAMYALAAVENATDDFVTITSALTGIDEDYLHGEVGMSEVIEYLVQMVKYNDLERMVKNVISLLPKAKKTTEATETIEETTEI</sequence>
<gene>
    <name evidence="1" type="ORF">IAY_06271</name>
</gene>
<evidence type="ECO:0000313" key="2">
    <source>
        <dbReference type="Proteomes" id="UP000014060"/>
    </source>
</evidence>
<evidence type="ECO:0000313" key="1">
    <source>
        <dbReference type="EMBL" id="EOQ57815.1"/>
    </source>
</evidence>
<evidence type="ECO:0008006" key="3">
    <source>
        <dbReference type="Google" id="ProtNLM"/>
    </source>
</evidence>
<dbReference type="Proteomes" id="UP000014060">
    <property type="component" value="Unassembled WGS sequence"/>
</dbReference>
<proteinExistence type="predicted"/>
<protein>
    <recommendedName>
        <fullName evidence="3">Phage protein</fullName>
    </recommendedName>
</protein>
<dbReference type="EMBL" id="AHCJ01000083">
    <property type="protein sequence ID" value="EOQ57815.1"/>
    <property type="molecule type" value="Genomic_DNA"/>
</dbReference>
<name>A0ABC9SQI1_BACCE</name>
<comment type="caution">
    <text evidence="1">The sequence shown here is derived from an EMBL/GenBank/DDBJ whole genome shotgun (WGS) entry which is preliminary data.</text>
</comment>
<dbReference type="AlphaFoldDB" id="A0ABC9SQI1"/>
<accession>A0ABC9SQI1</accession>